<evidence type="ECO:0000256" key="5">
    <source>
        <dbReference type="SAM" id="MobiDB-lite"/>
    </source>
</evidence>
<feature type="compositionally biased region" description="Low complexity" evidence="5">
    <location>
        <begin position="191"/>
        <end position="202"/>
    </location>
</feature>
<dbReference type="InterPro" id="IPR001965">
    <property type="entry name" value="Znf_PHD"/>
</dbReference>
<evidence type="ECO:0000313" key="7">
    <source>
        <dbReference type="EMBL" id="SSD61771.1"/>
    </source>
</evidence>
<keyword evidence="2" id="KW-0863">Zinc-finger</keyword>
<evidence type="ECO:0000313" key="8">
    <source>
        <dbReference type="Proteomes" id="UP000262825"/>
    </source>
</evidence>
<feature type="region of interest" description="Disordered" evidence="5">
    <location>
        <begin position="78"/>
        <end position="99"/>
    </location>
</feature>
<dbReference type="PANTHER" id="PTHR46462">
    <property type="entry name" value="UPSET, ISOFORM A"/>
    <property type="match status" value="1"/>
</dbReference>
<dbReference type="VEuPathDB" id="FungiDB:SCODWIG_03532"/>
<dbReference type="Gene3D" id="3.30.40.10">
    <property type="entry name" value="Zinc/RING finger domain, C3HC4 (zinc finger)"/>
    <property type="match status" value="1"/>
</dbReference>
<evidence type="ECO:0000256" key="4">
    <source>
        <dbReference type="ARBA" id="ARBA00022853"/>
    </source>
</evidence>
<evidence type="ECO:0000256" key="2">
    <source>
        <dbReference type="ARBA" id="ARBA00022771"/>
    </source>
</evidence>
<dbReference type="SMART" id="SM00249">
    <property type="entry name" value="PHD"/>
    <property type="match status" value="1"/>
</dbReference>
<dbReference type="Pfam" id="PF00856">
    <property type="entry name" value="SET"/>
    <property type="match status" value="1"/>
</dbReference>
<organism evidence="7 8">
    <name type="scientific">Saccharomycodes ludwigii</name>
    <dbReference type="NCBI Taxonomy" id="36035"/>
    <lineage>
        <taxon>Eukaryota</taxon>
        <taxon>Fungi</taxon>
        <taxon>Dikarya</taxon>
        <taxon>Ascomycota</taxon>
        <taxon>Saccharomycotina</taxon>
        <taxon>Saccharomycetes</taxon>
        <taxon>Saccharomycodales</taxon>
        <taxon>Saccharomycodaceae</taxon>
        <taxon>Saccharomycodes</taxon>
    </lineage>
</organism>
<gene>
    <name evidence="7" type="ORF">SCODWIG_03532</name>
</gene>
<evidence type="ECO:0000256" key="3">
    <source>
        <dbReference type="ARBA" id="ARBA00022833"/>
    </source>
</evidence>
<dbReference type="GO" id="GO:0034967">
    <property type="term" value="C:Set3 complex"/>
    <property type="evidence" value="ECO:0007669"/>
    <property type="project" value="TreeGrafter"/>
</dbReference>
<evidence type="ECO:0000256" key="1">
    <source>
        <dbReference type="ARBA" id="ARBA00022723"/>
    </source>
</evidence>
<dbReference type="SUPFAM" id="SSF57903">
    <property type="entry name" value="FYVE/PHD zinc finger"/>
    <property type="match status" value="1"/>
</dbReference>
<dbReference type="InterPro" id="IPR013083">
    <property type="entry name" value="Znf_RING/FYVE/PHD"/>
</dbReference>
<dbReference type="Gene3D" id="2.170.270.10">
    <property type="entry name" value="SET domain"/>
    <property type="match status" value="1"/>
</dbReference>
<dbReference type="Pfam" id="PF20826">
    <property type="entry name" value="PHD_5"/>
    <property type="match status" value="1"/>
</dbReference>
<feature type="domain" description="SET" evidence="6">
    <location>
        <begin position="273"/>
        <end position="400"/>
    </location>
</feature>
<dbReference type="GO" id="GO:0006325">
    <property type="term" value="P:chromatin organization"/>
    <property type="evidence" value="ECO:0007669"/>
    <property type="project" value="UniProtKB-KW"/>
</dbReference>
<name>A0A376BAZ4_9ASCO</name>
<dbReference type="InterPro" id="IPR011011">
    <property type="entry name" value="Znf_FYVE_PHD"/>
</dbReference>
<dbReference type="PANTHER" id="PTHR46462:SF3">
    <property type="entry name" value="UPSET, ISOFORM A"/>
    <property type="match status" value="1"/>
</dbReference>
<dbReference type="GO" id="GO:0008270">
    <property type="term" value="F:zinc ion binding"/>
    <property type="evidence" value="ECO:0007669"/>
    <property type="project" value="UniProtKB-KW"/>
</dbReference>
<feature type="compositionally biased region" description="Polar residues" evidence="5">
    <location>
        <begin position="81"/>
        <end position="95"/>
    </location>
</feature>
<evidence type="ECO:0000259" key="6">
    <source>
        <dbReference type="PROSITE" id="PS50280"/>
    </source>
</evidence>
<dbReference type="SUPFAM" id="SSF82199">
    <property type="entry name" value="SET domain"/>
    <property type="match status" value="1"/>
</dbReference>
<protein>
    <recommendedName>
        <fullName evidence="6">SET domain-containing protein</fullName>
    </recommendedName>
</protein>
<dbReference type="GO" id="GO:0070210">
    <property type="term" value="C:Rpd3L-Expanded complex"/>
    <property type="evidence" value="ECO:0007669"/>
    <property type="project" value="TreeGrafter"/>
</dbReference>
<dbReference type="SMART" id="SM00317">
    <property type="entry name" value="SET"/>
    <property type="match status" value="1"/>
</dbReference>
<sequence length="868" mass="96263">MSANNKKSDKRDVVEGNTTMNRTHSNNSITNTNNKQHINSTTSSPSSTNSNTVEKGNKGKVAAAALAAAAIVPFPLKRNHSSMSSGTASENSPKITNTTNKKKDIENYKVDPDSGIITCICGIDEDDGFTIQCDSCFRWAHAVCYDIHSIDAVPNTYFCNVCSPRTNINVKKAKKLQTDRINKARKKRRGNNSTASTNTENNTNKERASGIENSLSDDNSSTAKHKFKNSKDSYAGVYYPLKENEYLDKYVGMFVNSHSDDDWVIPVKHFINKAIEVKPYKEDRQFSGITKLGVFYKDDTSEANEYIHEVLGHIDFQRKYIEDSRNHYKLWGVAKPKVMFHPHWPIYIDGRLAGNDIRYLRKSCYPNVELSTIVVGNQVKFVLRALKRIEYGEELCIHWGWDLAHPIWKLIKNHNTVCSELDTNKDSQVDEDAVKKIQDLSEEDRCYLVNCIDSILGACNCACKNSKNCYLHMVKKYYQHLIKSIKGKMNNRYKLNEIMLKKKNREPKQTSILSRLAYFTITNAARADKVLATFREQKNDYILLQNSENIDTGKFGRSNNEVVTSSGAMNNGDKDGTVVASADGKDNTEEEFKSPISIKPFKLRFKSSATARTSTAPTTTSSTMTVGPNITQLQTHHHNDGHRRSINYLKHGIPRSSGVQLNNLYNEDDVKSLDKLPVPIPLRDGVLQIPLLAAAGNSSVSNSAGSSGTSTAIGKTPALALSAEPNVENLLLLSSSADRIGSLTNYHGTSVPGLVQDVVHVNGDETHLVDENNFLSTSGANKMDGIKHNDVKDINGDNGLTGGNLKSPMVAAHNKLATVNLHMPTSNIGKTSLSSTALENLSGKPFDENENKKKKLSLADYKKKQKPL</sequence>
<feature type="region of interest" description="Disordered" evidence="5">
    <location>
        <begin position="173"/>
        <end position="226"/>
    </location>
</feature>
<keyword evidence="3" id="KW-0862">Zinc</keyword>
<dbReference type="InterPro" id="IPR046341">
    <property type="entry name" value="SET_dom_sf"/>
</dbReference>
<feature type="compositionally biased region" description="Low complexity" evidence="5">
    <location>
        <begin position="21"/>
        <end position="52"/>
    </location>
</feature>
<feature type="compositionally biased region" description="Basic and acidic residues" evidence="5">
    <location>
        <begin position="1"/>
        <end position="14"/>
    </location>
</feature>
<dbReference type="Proteomes" id="UP000262825">
    <property type="component" value="Unassembled WGS sequence"/>
</dbReference>
<feature type="region of interest" description="Disordered" evidence="5">
    <location>
        <begin position="1"/>
        <end position="55"/>
    </location>
</feature>
<proteinExistence type="predicted"/>
<feature type="compositionally biased region" description="Polar residues" evidence="5">
    <location>
        <begin position="211"/>
        <end position="222"/>
    </location>
</feature>
<feature type="region of interest" description="Disordered" evidence="5">
    <location>
        <begin position="840"/>
        <end position="868"/>
    </location>
</feature>
<accession>A0A376BAZ4</accession>
<dbReference type="AlphaFoldDB" id="A0A376BAZ4"/>
<keyword evidence="4" id="KW-0156">Chromatin regulator</keyword>
<keyword evidence="8" id="KW-1185">Reference proteome</keyword>
<dbReference type="GO" id="GO:0006355">
    <property type="term" value="P:regulation of DNA-templated transcription"/>
    <property type="evidence" value="ECO:0007669"/>
    <property type="project" value="TreeGrafter"/>
</dbReference>
<reference evidence="8" key="1">
    <citation type="submission" date="2018-06" db="EMBL/GenBank/DDBJ databases">
        <authorList>
            <person name="Guldener U."/>
        </authorList>
    </citation>
    <scope>NUCLEOTIDE SEQUENCE [LARGE SCALE GENOMIC DNA]</scope>
    <source>
        <strain evidence="8">UTAD17</strain>
    </source>
</reference>
<dbReference type="EMBL" id="UFAJ01000882">
    <property type="protein sequence ID" value="SSD61771.1"/>
    <property type="molecule type" value="Genomic_DNA"/>
</dbReference>
<dbReference type="InterPro" id="IPR001214">
    <property type="entry name" value="SET_dom"/>
</dbReference>
<dbReference type="PROSITE" id="PS50280">
    <property type="entry name" value="SET"/>
    <property type="match status" value="1"/>
</dbReference>
<keyword evidence="1" id="KW-0479">Metal-binding</keyword>